<feature type="transmembrane region" description="Helical" evidence="6">
    <location>
        <begin position="226"/>
        <end position="250"/>
    </location>
</feature>
<feature type="transmembrane region" description="Helical" evidence="6">
    <location>
        <begin position="153"/>
        <end position="173"/>
    </location>
</feature>
<name>A0A090M107_OSTTA</name>
<dbReference type="InParanoid" id="A0A090M107"/>
<feature type="transmembrane region" description="Helical" evidence="6">
    <location>
        <begin position="379"/>
        <end position="398"/>
    </location>
</feature>
<feature type="transmembrane region" description="Helical" evidence="6">
    <location>
        <begin position="419"/>
        <end position="442"/>
    </location>
</feature>
<sequence length="561" mass="58664">MFTSSASSAASSSARVASAASTRASASRVKTFSRVVPCASSRASVVSARSTANRGVRSTRTDVRGSTLRRCASSAVELPGTAAATGDGSSWLSADATPRNDALDRTILALFVPAMLNFLIIPLVGAVDVFWVGKLGDAVALAAQGAANQVFQSAFWIISFIPSVIAPVVAKAAAGGDKKELSTKIGEGIFCAAVVGFMGMVFMFSLQEKCLGIIGVVSGSETARQAAPYVGFRALTFIPAIVSTVGFAAFRGTLDVMTPMKITLASQMLNVVLDPILIFGVGFIKSMGVAGAAIATSMSEIFSAGLYVSLLVKRKLVEFKDMFRPPSAQALGTLLVGGAGVQLRAVAQNITFLAVMRAILTMDSTGTAAAAHTISSQVFQLGVIAILALSTIATILIPQRMNSMEKGGPREAKRVADRLLVWGLGVGFILAVLQAGMIPFIGVFSSLSEVQEQAKIPCLIGALLQPLNGIVFVGEGLMQGHQAFLRLAGGMFVSTGAMLVALKFYGSTLGGVWFCFTVFNTFRLFFGLRHHFFDGPLAPANMEATIAKLELETAAKNVKND</sequence>
<dbReference type="GeneID" id="9835093"/>
<keyword evidence="3 6" id="KW-0812">Transmembrane</keyword>
<dbReference type="AlphaFoldDB" id="A0A090M107"/>
<evidence type="ECO:0000256" key="3">
    <source>
        <dbReference type="ARBA" id="ARBA00022692"/>
    </source>
</evidence>
<dbReference type="KEGG" id="ota:OT_ostta05g00850"/>
<feature type="transmembrane region" description="Helical" evidence="6">
    <location>
        <begin position="290"/>
        <end position="312"/>
    </location>
</feature>
<comment type="subcellular location">
    <subcellularLocation>
        <location evidence="1">Membrane</location>
        <topology evidence="1">Multi-pass membrane protein</topology>
    </subcellularLocation>
</comment>
<evidence type="ECO:0000256" key="5">
    <source>
        <dbReference type="ARBA" id="ARBA00023136"/>
    </source>
</evidence>
<accession>A0A090M107</accession>
<keyword evidence="8" id="KW-1185">Reference proteome</keyword>
<feature type="transmembrane region" description="Helical" evidence="6">
    <location>
        <begin position="511"/>
        <end position="528"/>
    </location>
</feature>
<dbReference type="GO" id="GO:0042910">
    <property type="term" value="F:xenobiotic transmembrane transporter activity"/>
    <property type="evidence" value="ECO:0007669"/>
    <property type="project" value="InterPro"/>
</dbReference>
<proteinExistence type="inferred from homology"/>
<feature type="transmembrane region" description="Helical" evidence="6">
    <location>
        <begin position="485"/>
        <end position="505"/>
    </location>
</feature>
<keyword evidence="5 6" id="KW-0472">Membrane</keyword>
<reference evidence="7 8" key="2">
    <citation type="journal article" date="2014" name="BMC Genomics">
        <title>An improved genome of the model marine alga Ostreococcus tauri unfolds by assessing Illumina de novo assemblies.</title>
        <authorList>
            <person name="Blanc-Mathieu R."/>
            <person name="Verhelst B."/>
            <person name="Derelle E."/>
            <person name="Rombauts S."/>
            <person name="Bouget F.Y."/>
            <person name="Carre I."/>
            <person name="Chateau A."/>
            <person name="Eyre-Walker A."/>
            <person name="Grimsley N."/>
            <person name="Moreau H."/>
            <person name="Piegu B."/>
            <person name="Rivals E."/>
            <person name="Schackwitz W."/>
            <person name="Van de Peer Y."/>
            <person name="Piganeau G."/>
        </authorList>
    </citation>
    <scope>NUCLEOTIDE SEQUENCE [LARGE SCALE GENOMIC DNA]</scope>
    <source>
        <strain evidence="8">OTTH 0595 / CCAP 157/2 / RCC745</strain>
    </source>
</reference>
<evidence type="ECO:0000256" key="6">
    <source>
        <dbReference type="RuleBase" id="RU004914"/>
    </source>
</evidence>
<dbReference type="RefSeq" id="XP_022838931.1">
    <property type="nucleotide sequence ID" value="XM_022984176.1"/>
</dbReference>
<organism evidence="7 8">
    <name type="scientific">Ostreococcus tauri</name>
    <name type="common">Marine green alga</name>
    <dbReference type="NCBI Taxonomy" id="70448"/>
    <lineage>
        <taxon>Eukaryota</taxon>
        <taxon>Viridiplantae</taxon>
        <taxon>Chlorophyta</taxon>
        <taxon>Mamiellophyceae</taxon>
        <taxon>Mamiellales</taxon>
        <taxon>Bathycoccaceae</taxon>
        <taxon>Ostreococcus</taxon>
    </lineage>
</organism>
<keyword evidence="4 6" id="KW-1133">Transmembrane helix</keyword>
<dbReference type="InterPro" id="IPR002528">
    <property type="entry name" value="MATE_fam"/>
</dbReference>
<dbReference type="PANTHER" id="PTHR42893:SF46">
    <property type="entry name" value="PROTEIN DETOXIFICATION 44, CHLOROPLASTIC"/>
    <property type="match status" value="1"/>
</dbReference>
<dbReference type="PANTHER" id="PTHR42893">
    <property type="entry name" value="PROTEIN DETOXIFICATION 44, CHLOROPLASTIC-RELATED"/>
    <property type="match status" value="1"/>
</dbReference>
<feature type="transmembrane region" description="Helical" evidence="6">
    <location>
        <begin position="107"/>
        <end position="133"/>
    </location>
</feature>
<protein>
    <recommendedName>
        <fullName evidence="6">Protein DETOXIFICATION</fullName>
    </recommendedName>
    <alternativeName>
        <fullName evidence="6">Multidrug and toxic compound extrusion protein</fullName>
    </alternativeName>
</protein>
<dbReference type="GO" id="GO:0016020">
    <property type="term" value="C:membrane"/>
    <property type="evidence" value="ECO:0007669"/>
    <property type="project" value="UniProtKB-SubCell"/>
</dbReference>
<dbReference type="GO" id="GO:0015297">
    <property type="term" value="F:antiporter activity"/>
    <property type="evidence" value="ECO:0007669"/>
    <property type="project" value="InterPro"/>
</dbReference>
<evidence type="ECO:0000313" key="8">
    <source>
        <dbReference type="Proteomes" id="UP000009170"/>
    </source>
</evidence>
<dbReference type="InterPro" id="IPR044644">
    <property type="entry name" value="DinF-like"/>
</dbReference>
<feature type="transmembrane region" description="Helical" evidence="6">
    <location>
        <begin position="262"/>
        <end position="284"/>
    </location>
</feature>
<evidence type="ECO:0000256" key="4">
    <source>
        <dbReference type="ARBA" id="ARBA00022989"/>
    </source>
</evidence>
<comment type="similarity">
    <text evidence="2 6">Belongs to the multi antimicrobial extrusion (MATE) (TC 2.A.66.1) family.</text>
</comment>
<evidence type="ECO:0000256" key="1">
    <source>
        <dbReference type="ARBA" id="ARBA00004141"/>
    </source>
</evidence>
<dbReference type="Pfam" id="PF01554">
    <property type="entry name" value="MatE"/>
    <property type="match status" value="1"/>
</dbReference>
<feature type="transmembrane region" description="Helical" evidence="6">
    <location>
        <begin position="333"/>
        <end position="359"/>
    </location>
</feature>
<comment type="caution">
    <text evidence="7">The sequence shown here is derived from an EMBL/GenBank/DDBJ whole genome shotgun (WGS) entry which is preliminary data.</text>
</comment>
<gene>
    <name evidence="7" type="ORF">OT_ostta05g00850</name>
</gene>
<evidence type="ECO:0000256" key="2">
    <source>
        <dbReference type="ARBA" id="ARBA00010199"/>
    </source>
</evidence>
<dbReference type="OrthoDB" id="2126698at2759"/>
<dbReference type="Proteomes" id="UP000009170">
    <property type="component" value="Unassembled WGS sequence"/>
</dbReference>
<reference evidence="8" key="1">
    <citation type="journal article" date="2006" name="Proc. Natl. Acad. Sci. U.S.A.">
        <title>Genome analysis of the smallest free-living eukaryote Ostreococcus tauri unveils many unique features.</title>
        <authorList>
            <person name="Derelle E."/>
            <person name="Ferraz C."/>
            <person name="Rombauts S."/>
            <person name="Rouze P."/>
            <person name="Worden A.Z."/>
            <person name="Robbens S."/>
            <person name="Partensky F."/>
            <person name="Degroeve S."/>
            <person name="Echeynie S."/>
            <person name="Cooke R."/>
            <person name="Saeys Y."/>
            <person name="Wuyts J."/>
            <person name="Jabbari K."/>
            <person name="Bowler C."/>
            <person name="Panaud O."/>
            <person name="Piegu B."/>
            <person name="Ball S.G."/>
            <person name="Ral J.-P."/>
            <person name="Bouget F.-Y."/>
            <person name="Piganeau G."/>
            <person name="De Baets B."/>
            <person name="Picard A."/>
            <person name="Delseny M."/>
            <person name="Demaille J."/>
            <person name="Van de Peer Y."/>
            <person name="Moreau H."/>
        </authorList>
    </citation>
    <scope>NUCLEOTIDE SEQUENCE [LARGE SCALE GENOMIC DNA]</scope>
    <source>
        <strain evidence="8">OTTH 0595 / CCAP 157/2 / RCC745</strain>
    </source>
</reference>
<dbReference type="NCBIfam" id="TIGR00797">
    <property type="entry name" value="matE"/>
    <property type="match status" value="1"/>
</dbReference>
<evidence type="ECO:0000313" key="7">
    <source>
        <dbReference type="EMBL" id="CEF97861.1"/>
    </source>
</evidence>
<dbReference type="EMBL" id="CAID01000005">
    <property type="protein sequence ID" value="CEF97861.1"/>
    <property type="molecule type" value="Genomic_DNA"/>
</dbReference>
<feature type="transmembrane region" description="Helical" evidence="6">
    <location>
        <begin position="185"/>
        <end position="206"/>
    </location>
</feature>